<evidence type="ECO:0000256" key="7">
    <source>
        <dbReference type="ARBA" id="ARBA00049714"/>
    </source>
</evidence>
<dbReference type="InterPro" id="IPR028261">
    <property type="entry name" value="DPD_II"/>
</dbReference>
<reference evidence="11 12" key="1">
    <citation type="submission" date="2022-05" db="EMBL/GenBank/DDBJ databases">
        <authorList>
            <person name="Park J.-S."/>
        </authorList>
    </citation>
    <scope>NUCLEOTIDE SEQUENCE [LARGE SCALE GENOMIC DNA]</scope>
    <source>
        <strain evidence="11 12">2012CJ34-2</strain>
    </source>
</reference>
<evidence type="ECO:0000256" key="5">
    <source>
        <dbReference type="ARBA" id="ARBA00048792"/>
    </source>
</evidence>
<keyword evidence="12" id="KW-1185">Reference proteome</keyword>
<evidence type="ECO:0000313" key="11">
    <source>
        <dbReference type="EMBL" id="MCL6269403.1"/>
    </source>
</evidence>
<evidence type="ECO:0000256" key="3">
    <source>
        <dbReference type="ARBA" id="ARBA00032722"/>
    </source>
</evidence>
<dbReference type="EMBL" id="JAMFLX010000005">
    <property type="protein sequence ID" value="MCL6269403.1"/>
    <property type="molecule type" value="Genomic_DNA"/>
</dbReference>
<evidence type="ECO:0000256" key="2">
    <source>
        <dbReference type="ARBA" id="ARBA00030119"/>
    </source>
</evidence>
<organism evidence="11 12">
    <name type="scientific">Parendozoicomonas callyspongiae</name>
    <dbReference type="NCBI Taxonomy" id="2942213"/>
    <lineage>
        <taxon>Bacteria</taxon>
        <taxon>Pseudomonadati</taxon>
        <taxon>Pseudomonadota</taxon>
        <taxon>Gammaproteobacteria</taxon>
        <taxon>Oceanospirillales</taxon>
        <taxon>Endozoicomonadaceae</taxon>
        <taxon>Parendozoicomonas</taxon>
    </lineage>
</organism>
<dbReference type="PRINTS" id="PR00419">
    <property type="entry name" value="ADXRDTASE"/>
</dbReference>
<dbReference type="Gene3D" id="3.50.50.60">
    <property type="entry name" value="FAD/NAD(P)-binding domain"/>
    <property type="match status" value="2"/>
</dbReference>
<dbReference type="SUPFAM" id="SSF46548">
    <property type="entry name" value="alpha-helical ferredoxin"/>
    <property type="match status" value="1"/>
</dbReference>
<keyword evidence="1" id="KW-0560">Oxidoreductase</keyword>
<dbReference type="Gene3D" id="1.10.1060.10">
    <property type="entry name" value="Alpha-helical ferredoxin"/>
    <property type="match status" value="1"/>
</dbReference>
<dbReference type="Pfam" id="PF14691">
    <property type="entry name" value="Fer4_20"/>
    <property type="match status" value="1"/>
</dbReference>
<dbReference type="RefSeq" id="WP_249698409.1">
    <property type="nucleotide sequence ID" value="NZ_JAMFLX010000005.1"/>
</dbReference>
<name>A0ABT0PDE4_9GAMM</name>
<sequence>MTSEYCKEMDLPLSPKGVIAEASRCLLCLDAPCSQSCPAGTDPAGFIRSVRFRNFKGAAETVRENNALGSVCARVCPTEKYCEQGCIRAGLDKPIHIDRIQRFITDFEDATEMEILKRGESNGKNIAIVGSGPSALQAAVDFLCYGYSVDIFEKQAQAGGWLRYGIPEFRLPTEVLDKEIKRIEQLGAIIHLNTDIGRDLSLDDLKKQHDAVILAVGASAGKTLPMFEDNPCVVTAAEFLTEASSNKGEVSLGDNVVVIGGGDVAMDVVTTLKKVGTSHVTNVVYEELFEFRASKNELANARKMGVTIVDGYEPSSVDNNTVTFTHRRIPGELKLSADKIVLAVGQYPVVDGLDLDITNGEVRFEGYRTEDPKVFVAGDIARGDKTVVWAVKTGKEVAEAVHSVLEGEE</sequence>
<comment type="caution">
    <text evidence="11">The sequence shown here is derived from an EMBL/GenBank/DDBJ whole genome shotgun (WGS) entry which is preliminary data.</text>
</comment>
<protein>
    <recommendedName>
        <fullName evidence="8">dihydrouracil dehydrogenase (NAD(+))</fullName>
        <ecNumber evidence="8">1.3.1.1</ecNumber>
    </recommendedName>
    <alternativeName>
        <fullName evidence="3">Dihydrothymine dehydrogenase</fullName>
    </alternativeName>
    <alternativeName>
        <fullName evidence="2">Dihydrouracil dehydrogenase</fullName>
    </alternativeName>
</protein>
<dbReference type="InterPro" id="IPR036188">
    <property type="entry name" value="FAD/NAD-bd_sf"/>
</dbReference>
<feature type="domain" description="Dihydroprymidine dehydrogenase" evidence="10">
    <location>
        <begin position="6"/>
        <end position="111"/>
    </location>
</feature>
<comment type="catalytic activity">
    <reaction evidence="4">
        <text>5,6-dihydrothymine + NAD(+) = thymine + NADH + H(+)</text>
        <dbReference type="Rhea" id="RHEA:28791"/>
        <dbReference type="ChEBI" id="CHEBI:15378"/>
        <dbReference type="ChEBI" id="CHEBI:17821"/>
        <dbReference type="ChEBI" id="CHEBI:27468"/>
        <dbReference type="ChEBI" id="CHEBI:57540"/>
        <dbReference type="ChEBI" id="CHEBI:57945"/>
        <dbReference type="EC" id="1.3.1.1"/>
    </reaction>
</comment>
<evidence type="ECO:0000256" key="4">
    <source>
        <dbReference type="ARBA" id="ARBA00047685"/>
    </source>
</evidence>
<dbReference type="EC" id="1.3.1.1" evidence="8"/>
<gene>
    <name evidence="11" type="ORF">M3P05_05515</name>
</gene>
<feature type="domain" description="FAD/NAD(P)-binding" evidence="9">
    <location>
        <begin position="125"/>
        <end position="394"/>
    </location>
</feature>
<accession>A0ABT0PDE4</accession>
<dbReference type="SUPFAM" id="SSF51971">
    <property type="entry name" value="Nucleotide-binding domain"/>
    <property type="match status" value="1"/>
</dbReference>
<dbReference type="PANTHER" id="PTHR43073:SF2">
    <property type="entry name" value="DIHYDROPYRIMIDINE DEHYDROGENASE [NADP(+)]"/>
    <property type="match status" value="1"/>
</dbReference>
<evidence type="ECO:0000313" key="12">
    <source>
        <dbReference type="Proteomes" id="UP001203338"/>
    </source>
</evidence>
<dbReference type="Pfam" id="PF07992">
    <property type="entry name" value="Pyr_redox_2"/>
    <property type="match status" value="1"/>
</dbReference>
<evidence type="ECO:0000256" key="6">
    <source>
        <dbReference type="ARBA" id="ARBA00049578"/>
    </source>
</evidence>
<evidence type="ECO:0000259" key="10">
    <source>
        <dbReference type="Pfam" id="PF14691"/>
    </source>
</evidence>
<comment type="catalytic activity">
    <reaction evidence="5">
        <text>5,6-dihydrouracil + NAD(+) = uracil + NADH + H(+)</text>
        <dbReference type="Rhea" id="RHEA:20189"/>
        <dbReference type="ChEBI" id="CHEBI:15378"/>
        <dbReference type="ChEBI" id="CHEBI:15901"/>
        <dbReference type="ChEBI" id="CHEBI:17568"/>
        <dbReference type="ChEBI" id="CHEBI:57540"/>
        <dbReference type="ChEBI" id="CHEBI:57945"/>
        <dbReference type="EC" id="1.3.1.1"/>
    </reaction>
</comment>
<dbReference type="PANTHER" id="PTHR43073">
    <property type="entry name" value="DIHYDROPYRIMIDINE DEHYDROGENASE [NADP(+)]"/>
    <property type="match status" value="1"/>
</dbReference>
<evidence type="ECO:0000256" key="1">
    <source>
        <dbReference type="ARBA" id="ARBA00023002"/>
    </source>
</evidence>
<proteinExistence type="predicted"/>
<dbReference type="InterPro" id="IPR023753">
    <property type="entry name" value="FAD/NAD-binding_dom"/>
</dbReference>
<comment type="subunit">
    <text evidence="7">Heterotetramer of 2 PreA and 2 PreT subunits.</text>
</comment>
<comment type="function">
    <text evidence="6">Involved in pyrimidine base degradation. Catalyzes physiologically the reduction of uracil to 5,6-dihydrouracil (DHU) by using NADH as a specific cosubstrate. It also catalyzes the reverse reaction and the reduction of thymine to 5,6-dihydrothymine (DHT).</text>
</comment>
<dbReference type="InterPro" id="IPR009051">
    <property type="entry name" value="Helical_ferredxn"/>
</dbReference>
<evidence type="ECO:0000256" key="8">
    <source>
        <dbReference type="ARBA" id="ARBA00049728"/>
    </source>
</evidence>
<dbReference type="Proteomes" id="UP001203338">
    <property type="component" value="Unassembled WGS sequence"/>
</dbReference>
<evidence type="ECO:0000259" key="9">
    <source>
        <dbReference type="Pfam" id="PF07992"/>
    </source>
</evidence>